<dbReference type="FunFam" id="2.40.50.140:FF:000045">
    <property type="entry name" value="Phenylalanine--tRNA ligase beta subunit"/>
    <property type="match status" value="1"/>
</dbReference>
<evidence type="ECO:0000256" key="15">
    <source>
        <dbReference type="HAMAP-Rule" id="MF_00283"/>
    </source>
</evidence>
<feature type="domain" description="B5" evidence="19">
    <location>
        <begin position="398"/>
        <end position="473"/>
    </location>
</feature>
<keyword evidence="6 15" id="KW-0436">Ligase</keyword>
<reference evidence="21" key="1">
    <citation type="submission" date="2020-03" db="EMBL/GenBank/DDBJ databases">
        <title>Complete genome sequence of sulfur-oxidizing bacterium skT11.</title>
        <authorList>
            <person name="Kanda M."/>
            <person name="Kojima H."/>
            <person name="Fukui M."/>
        </authorList>
    </citation>
    <scope>NUCLEOTIDE SEQUENCE [LARGE SCALE GENOMIC DNA]</scope>
    <source>
        <strain evidence="21">skT11</strain>
    </source>
</reference>
<dbReference type="InterPro" id="IPR005121">
    <property type="entry name" value="Fdx_antiC-bd"/>
</dbReference>
<dbReference type="InterPro" id="IPR009061">
    <property type="entry name" value="DNA-bd_dom_put_sf"/>
</dbReference>
<dbReference type="AlphaFoldDB" id="A0A6F8VEY6"/>
<comment type="subcellular location">
    <subcellularLocation>
        <location evidence="1 15">Cytoplasm</location>
    </subcellularLocation>
</comment>
<evidence type="ECO:0000256" key="11">
    <source>
        <dbReference type="ARBA" id="ARBA00022884"/>
    </source>
</evidence>
<dbReference type="Proteomes" id="UP000502260">
    <property type="component" value="Chromosome"/>
</dbReference>
<dbReference type="GO" id="GO:0005524">
    <property type="term" value="F:ATP binding"/>
    <property type="evidence" value="ECO:0007669"/>
    <property type="project" value="UniProtKB-UniRule"/>
</dbReference>
<evidence type="ECO:0000256" key="7">
    <source>
        <dbReference type="ARBA" id="ARBA00022723"/>
    </source>
</evidence>
<dbReference type="Pfam" id="PF03147">
    <property type="entry name" value="FDX-ACB"/>
    <property type="match status" value="1"/>
</dbReference>
<dbReference type="CDD" id="cd00769">
    <property type="entry name" value="PheRS_beta_core"/>
    <property type="match status" value="1"/>
</dbReference>
<dbReference type="InterPro" id="IPR036690">
    <property type="entry name" value="Fdx_antiC-bd_sf"/>
</dbReference>
<comment type="catalytic activity">
    <reaction evidence="14 15">
        <text>tRNA(Phe) + L-phenylalanine + ATP = L-phenylalanyl-tRNA(Phe) + AMP + diphosphate + H(+)</text>
        <dbReference type="Rhea" id="RHEA:19413"/>
        <dbReference type="Rhea" id="RHEA-COMP:9668"/>
        <dbReference type="Rhea" id="RHEA-COMP:9699"/>
        <dbReference type="ChEBI" id="CHEBI:15378"/>
        <dbReference type="ChEBI" id="CHEBI:30616"/>
        <dbReference type="ChEBI" id="CHEBI:33019"/>
        <dbReference type="ChEBI" id="CHEBI:58095"/>
        <dbReference type="ChEBI" id="CHEBI:78442"/>
        <dbReference type="ChEBI" id="CHEBI:78531"/>
        <dbReference type="ChEBI" id="CHEBI:456215"/>
        <dbReference type="EC" id="6.1.1.20"/>
    </reaction>
</comment>
<protein>
    <recommendedName>
        <fullName evidence="15">Phenylalanine--tRNA ligase beta subunit</fullName>
        <ecNumber evidence="15">6.1.1.20</ecNumber>
    </recommendedName>
    <alternativeName>
        <fullName evidence="15">Phenylalanyl-tRNA synthetase beta subunit</fullName>
        <shortName evidence="15">PheRS</shortName>
    </alternativeName>
</protein>
<dbReference type="HAMAP" id="MF_00283">
    <property type="entry name" value="Phe_tRNA_synth_beta1"/>
    <property type="match status" value="1"/>
</dbReference>
<organism evidence="20 21">
    <name type="scientific">Sulfurimicrobium lacus</name>
    <dbReference type="NCBI Taxonomy" id="2715678"/>
    <lineage>
        <taxon>Bacteria</taxon>
        <taxon>Pseudomonadati</taxon>
        <taxon>Pseudomonadota</taxon>
        <taxon>Betaproteobacteria</taxon>
        <taxon>Nitrosomonadales</taxon>
        <taxon>Sulfuricellaceae</taxon>
        <taxon>Sulfurimicrobium</taxon>
    </lineage>
</organism>
<dbReference type="InterPro" id="IPR002547">
    <property type="entry name" value="tRNA-bd_dom"/>
</dbReference>
<dbReference type="Pfam" id="PF17759">
    <property type="entry name" value="tRNA_synthFbeta"/>
    <property type="match status" value="1"/>
</dbReference>
<dbReference type="InterPro" id="IPR041616">
    <property type="entry name" value="PheRS_beta_core"/>
</dbReference>
<accession>A0A6F8VEY6</accession>
<dbReference type="SUPFAM" id="SSF50249">
    <property type="entry name" value="Nucleic acid-binding proteins"/>
    <property type="match status" value="1"/>
</dbReference>
<dbReference type="InterPro" id="IPR005147">
    <property type="entry name" value="tRNA_synthase_B5-dom"/>
</dbReference>
<dbReference type="FunFam" id="3.30.70.380:FF:000001">
    <property type="entry name" value="Phenylalanine--tRNA ligase beta subunit"/>
    <property type="match status" value="1"/>
</dbReference>
<dbReference type="Gene3D" id="3.30.930.10">
    <property type="entry name" value="Bira Bifunctional Protein, Domain 2"/>
    <property type="match status" value="1"/>
</dbReference>
<comment type="similarity">
    <text evidence="2 15">Belongs to the phenylalanyl-tRNA synthetase beta subunit family. Type 1 subfamily.</text>
</comment>
<gene>
    <name evidence="15 20" type="primary">pheT</name>
    <name evidence="20" type="ORF">SKTS_23980</name>
</gene>
<evidence type="ECO:0000256" key="3">
    <source>
        <dbReference type="ARBA" id="ARBA00011209"/>
    </source>
</evidence>
<dbReference type="InterPro" id="IPR045060">
    <property type="entry name" value="Phe-tRNA-ligase_IIc_bsu"/>
</dbReference>
<dbReference type="PANTHER" id="PTHR10947">
    <property type="entry name" value="PHENYLALANYL-TRNA SYNTHETASE BETA CHAIN AND LEUCINE-RICH REPEAT-CONTAINING PROTEIN 47"/>
    <property type="match status" value="1"/>
</dbReference>
<dbReference type="SMART" id="SM00873">
    <property type="entry name" value="B3_4"/>
    <property type="match status" value="1"/>
</dbReference>
<dbReference type="EMBL" id="AP022853">
    <property type="protein sequence ID" value="BCB27512.1"/>
    <property type="molecule type" value="Genomic_DNA"/>
</dbReference>
<dbReference type="InterPro" id="IPR033714">
    <property type="entry name" value="tRNA_bind_bactPheRS"/>
</dbReference>
<comment type="subunit">
    <text evidence="3 15">Tetramer of two alpha and two beta subunits.</text>
</comment>
<dbReference type="GO" id="GO:0000287">
    <property type="term" value="F:magnesium ion binding"/>
    <property type="evidence" value="ECO:0007669"/>
    <property type="project" value="UniProtKB-UniRule"/>
</dbReference>
<comment type="cofactor">
    <cofactor evidence="15">
        <name>Mg(2+)</name>
        <dbReference type="ChEBI" id="CHEBI:18420"/>
    </cofactor>
    <text evidence="15">Binds 2 magnesium ions per tetramer.</text>
</comment>
<keyword evidence="21" id="KW-1185">Reference proteome</keyword>
<dbReference type="SMART" id="SM00874">
    <property type="entry name" value="B5"/>
    <property type="match status" value="1"/>
</dbReference>
<dbReference type="Gene3D" id="3.30.56.10">
    <property type="match status" value="2"/>
</dbReference>
<dbReference type="InterPro" id="IPR012340">
    <property type="entry name" value="NA-bd_OB-fold"/>
</dbReference>
<dbReference type="GO" id="GO:0006432">
    <property type="term" value="P:phenylalanyl-tRNA aminoacylation"/>
    <property type="evidence" value="ECO:0007669"/>
    <property type="project" value="UniProtKB-UniRule"/>
</dbReference>
<dbReference type="InterPro" id="IPR004532">
    <property type="entry name" value="Phe-tRNA-ligase_IIc_bsu_bact"/>
</dbReference>
<evidence type="ECO:0000259" key="17">
    <source>
        <dbReference type="PROSITE" id="PS50886"/>
    </source>
</evidence>
<dbReference type="EC" id="6.1.1.20" evidence="15"/>
<dbReference type="NCBIfam" id="NF045760">
    <property type="entry name" value="YtpR"/>
    <property type="match status" value="1"/>
</dbReference>
<dbReference type="FunFam" id="3.50.40.10:FF:000001">
    <property type="entry name" value="Phenylalanine--tRNA ligase beta subunit"/>
    <property type="match status" value="1"/>
</dbReference>
<keyword evidence="7 15" id="KW-0479">Metal-binding</keyword>
<feature type="binding site" evidence="15">
    <location>
        <position position="460"/>
    </location>
    <ligand>
        <name>Mg(2+)</name>
        <dbReference type="ChEBI" id="CHEBI:18420"/>
        <note>shared with alpha subunit</note>
    </ligand>
</feature>
<dbReference type="PROSITE" id="PS51447">
    <property type="entry name" value="FDX_ACB"/>
    <property type="match status" value="1"/>
</dbReference>
<evidence type="ECO:0000256" key="1">
    <source>
        <dbReference type="ARBA" id="ARBA00004496"/>
    </source>
</evidence>
<proteinExistence type="inferred from homology"/>
<dbReference type="Gene3D" id="3.50.40.10">
    <property type="entry name" value="Phenylalanyl-trna Synthetase, Chain B, domain 3"/>
    <property type="match status" value="1"/>
</dbReference>
<dbReference type="RefSeq" id="WP_173065265.1">
    <property type="nucleotide sequence ID" value="NZ_AP022853.1"/>
</dbReference>
<dbReference type="GO" id="GO:0000049">
    <property type="term" value="F:tRNA binding"/>
    <property type="evidence" value="ECO:0007669"/>
    <property type="project" value="UniProtKB-UniRule"/>
</dbReference>
<dbReference type="PROSITE" id="PS50886">
    <property type="entry name" value="TRBD"/>
    <property type="match status" value="1"/>
</dbReference>
<keyword evidence="13 15" id="KW-0030">Aminoacyl-tRNA synthetase</keyword>
<dbReference type="InterPro" id="IPR005146">
    <property type="entry name" value="B3/B4_tRNA-bd"/>
</dbReference>
<dbReference type="GO" id="GO:0004826">
    <property type="term" value="F:phenylalanine-tRNA ligase activity"/>
    <property type="evidence" value="ECO:0007669"/>
    <property type="project" value="UniProtKB-UniRule"/>
</dbReference>
<dbReference type="CDD" id="cd02796">
    <property type="entry name" value="tRNA_bind_bactPheRS"/>
    <property type="match status" value="1"/>
</dbReference>
<evidence type="ECO:0000256" key="13">
    <source>
        <dbReference type="ARBA" id="ARBA00023146"/>
    </source>
</evidence>
<evidence type="ECO:0000256" key="6">
    <source>
        <dbReference type="ARBA" id="ARBA00022598"/>
    </source>
</evidence>
<evidence type="ECO:0000313" key="21">
    <source>
        <dbReference type="Proteomes" id="UP000502260"/>
    </source>
</evidence>
<dbReference type="Pfam" id="PF03484">
    <property type="entry name" value="B5"/>
    <property type="match status" value="1"/>
</dbReference>
<evidence type="ECO:0000256" key="10">
    <source>
        <dbReference type="ARBA" id="ARBA00022842"/>
    </source>
</evidence>
<feature type="domain" description="FDX-ACB" evidence="18">
    <location>
        <begin position="691"/>
        <end position="784"/>
    </location>
</feature>
<evidence type="ECO:0000256" key="12">
    <source>
        <dbReference type="ARBA" id="ARBA00022917"/>
    </source>
</evidence>
<evidence type="ECO:0000256" key="8">
    <source>
        <dbReference type="ARBA" id="ARBA00022741"/>
    </source>
</evidence>
<evidence type="ECO:0000256" key="16">
    <source>
        <dbReference type="PROSITE-ProRule" id="PRU00209"/>
    </source>
</evidence>
<evidence type="ECO:0000256" key="14">
    <source>
        <dbReference type="ARBA" id="ARBA00049255"/>
    </source>
</evidence>
<dbReference type="PROSITE" id="PS51483">
    <property type="entry name" value="B5"/>
    <property type="match status" value="1"/>
</dbReference>
<keyword evidence="5 16" id="KW-0820">tRNA-binding</keyword>
<dbReference type="NCBIfam" id="TIGR00472">
    <property type="entry name" value="pheT_bact"/>
    <property type="match status" value="1"/>
</dbReference>
<dbReference type="FunFam" id="3.30.56.10:FF:000002">
    <property type="entry name" value="Phenylalanine--tRNA ligase beta subunit"/>
    <property type="match status" value="1"/>
</dbReference>
<dbReference type="PANTHER" id="PTHR10947:SF0">
    <property type="entry name" value="PHENYLALANINE--TRNA LIGASE BETA SUBUNIT"/>
    <property type="match status" value="1"/>
</dbReference>
<evidence type="ECO:0000256" key="2">
    <source>
        <dbReference type="ARBA" id="ARBA00008653"/>
    </source>
</evidence>
<dbReference type="Gene3D" id="2.40.50.140">
    <property type="entry name" value="Nucleic acid-binding proteins"/>
    <property type="match status" value="1"/>
</dbReference>
<dbReference type="Pfam" id="PF03483">
    <property type="entry name" value="B3_4"/>
    <property type="match status" value="1"/>
</dbReference>
<dbReference type="SUPFAM" id="SSF55681">
    <property type="entry name" value="Class II aaRS and biotin synthetases"/>
    <property type="match status" value="1"/>
</dbReference>
<keyword evidence="10 15" id="KW-0460">Magnesium</keyword>
<keyword evidence="11 16" id="KW-0694">RNA-binding</keyword>
<dbReference type="InterPro" id="IPR020825">
    <property type="entry name" value="Phe-tRNA_synthase-like_B3/B4"/>
</dbReference>
<dbReference type="SUPFAM" id="SSF46955">
    <property type="entry name" value="Putative DNA-binding domain"/>
    <property type="match status" value="1"/>
</dbReference>
<dbReference type="Gene3D" id="3.30.70.380">
    <property type="entry name" value="Ferrodoxin-fold anticodon-binding domain"/>
    <property type="match status" value="1"/>
</dbReference>
<feature type="binding site" evidence="15">
    <location>
        <position position="457"/>
    </location>
    <ligand>
        <name>Mg(2+)</name>
        <dbReference type="ChEBI" id="CHEBI:18420"/>
        <note>shared with alpha subunit</note>
    </ligand>
</feature>
<evidence type="ECO:0000256" key="5">
    <source>
        <dbReference type="ARBA" id="ARBA00022555"/>
    </source>
</evidence>
<dbReference type="Pfam" id="PF01588">
    <property type="entry name" value="tRNA_bind"/>
    <property type="match status" value="1"/>
</dbReference>
<dbReference type="GO" id="GO:0009328">
    <property type="term" value="C:phenylalanine-tRNA ligase complex"/>
    <property type="evidence" value="ECO:0007669"/>
    <property type="project" value="TreeGrafter"/>
</dbReference>
<keyword evidence="4 15" id="KW-0963">Cytoplasm</keyword>
<keyword evidence="8 15" id="KW-0547">Nucleotide-binding</keyword>
<feature type="binding site" evidence="15">
    <location>
        <position position="461"/>
    </location>
    <ligand>
        <name>Mg(2+)</name>
        <dbReference type="ChEBI" id="CHEBI:18420"/>
        <note>shared with alpha subunit</note>
    </ligand>
</feature>
<evidence type="ECO:0000256" key="9">
    <source>
        <dbReference type="ARBA" id="ARBA00022840"/>
    </source>
</evidence>
<feature type="binding site" evidence="15">
    <location>
        <position position="451"/>
    </location>
    <ligand>
        <name>Mg(2+)</name>
        <dbReference type="ChEBI" id="CHEBI:18420"/>
        <note>shared with alpha subunit</note>
    </ligand>
</feature>
<sequence>MKFSENWLRTFVNPALDSDQLSEALTMAGLEVEALEPVAPAFDKIVVAEVLSLEKHPDADRLNVCQVNVGAGETLQIVCGASNVHAGARVPCALVGAELPGLTIKRAKVRGIESFGMLCSAKELGLAEESSGLLLLPSDAPTGTSIRAYLDLDDKLFTLKLTPNRSDCLSLLGVAREVAAVTGADLALPPVASVPSGGAGTLPVVVAEPSACPRYCGRVVRGIKPGAVTPDWMVRRLERCGIRSINPVVDITNYVMLEQGQPLHAFDMAKICGGLQVRFARDGEQVALLNQQVVELAPDMLVVADDGGALALAGIMGGESSAVTDGTTDIFLESAFFDPDVIAGKGRRIGVSTDSSYRFERGVDFASTRTALERASELILDICGGEAGGVQEVCSVLPKRDPIVLRAERARRVLGIDLSDAVISGLLRRLHLDFSEQAGNYCVTPPSYRFDLAIEVDLIEELARLHGYDNIPALPPRSDLRLLPQAEAVQGTDRIRQFLVARDYQEVVTYSFVDKAWESDLAGNEAPVALQNPIASQMSVMRSTLFGGLLDVLRFNFNRRHDRVRIYEIGSCFAGGENAYSQPQRLGGLCYGGAKAEQWGEALRQVDFFDVKADLEALCHPAELHFNAASHPALHPGQSAQVFLDGAAIGWIGTLHPRWQQKYDLPQSAVMFELELSPLMRRRIPRFSEVSKFPPVRRDLAVVVEEGVDVQTLLDGMREQLPESVTDLMLFDVYRGKGIDLGKKSLAFKVLMQDTRKTLTDEEVEAALARIKEVLATRFNATLRA</sequence>
<dbReference type="SMART" id="SM00896">
    <property type="entry name" value="FDX-ACB"/>
    <property type="match status" value="1"/>
</dbReference>
<evidence type="ECO:0000259" key="18">
    <source>
        <dbReference type="PROSITE" id="PS51447"/>
    </source>
</evidence>
<keyword evidence="9 15" id="KW-0067">ATP-binding</keyword>
<evidence type="ECO:0000259" key="19">
    <source>
        <dbReference type="PROSITE" id="PS51483"/>
    </source>
</evidence>
<dbReference type="FunFam" id="3.30.930.10:FF:000022">
    <property type="entry name" value="Phenylalanine--tRNA ligase beta subunit"/>
    <property type="match status" value="1"/>
</dbReference>
<dbReference type="SUPFAM" id="SSF54991">
    <property type="entry name" value="Anticodon-binding domain of PheRS"/>
    <property type="match status" value="1"/>
</dbReference>
<dbReference type="SUPFAM" id="SSF56037">
    <property type="entry name" value="PheT/TilS domain"/>
    <property type="match status" value="1"/>
</dbReference>
<name>A0A6F8VEY6_9PROT</name>
<keyword evidence="12 15" id="KW-0648">Protein biosynthesis</keyword>
<feature type="domain" description="TRNA-binding" evidence="17">
    <location>
        <begin position="39"/>
        <end position="147"/>
    </location>
</feature>
<dbReference type="KEGG" id="slac:SKTS_23980"/>
<evidence type="ECO:0000256" key="4">
    <source>
        <dbReference type="ARBA" id="ARBA00022490"/>
    </source>
</evidence>
<evidence type="ECO:0000313" key="20">
    <source>
        <dbReference type="EMBL" id="BCB27512.1"/>
    </source>
</evidence>
<dbReference type="InterPro" id="IPR045864">
    <property type="entry name" value="aa-tRNA-synth_II/BPL/LPL"/>
</dbReference>